<accession>A0A0F9F048</accession>
<proteinExistence type="predicted"/>
<protein>
    <submittedName>
        <fullName evidence="1">Uncharacterized protein</fullName>
    </submittedName>
</protein>
<sequence length="40" mass="4440">MIGLVVPIIAATLIAQIKAEYDEFKKTNPNGCFVCRDTKK</sequence>
<comment type="caution">
    <text evidence="1">The sequence shown here is derived from an EMBL/GenBank/DDBJ whole genome shotgun (WGS) entry which is preliminary data.</text>
</comment>
<organism evidence="1">
    <name type="scientific">marine sediment metagenome</name>
    <dbReference type="NCBI Taxonomy" id="412755"/>
    <lineage>
        <taxon>unclassified sequences</taxon>
        <taxon>metagenomes</taxon>
        <taxon>ecological metagenomes</taxon>
    </lineage>
</organism>
<gene>
    <name evidence="1" type="ORF">LCGC14_2365510</name>
</gene>
<feature type="non-terminal residue" evidence="1">
    <location>
        <position position="40"/>
    </location>
</feature>
<dbReference type="EMBL" id="LAZR01034754">
    <property type="protein sequence ID" value="KKL44457.1"/>
    <property type="molecule type" value="Genomic_DNA"/>
</dbReference>
<name>A0A0F9F048_9ZZZZ</name>
<reference evidence="1" key="1">
    <citation type="journal article" date="2015" name="Nature">
        <title>Complex archaea that bridge the gap between prokaryotes and eukaryotes.</title>
        <authorList>
            <person name="Spang A."/>
            <person name="Saw J.H."/>
            <person name="Jorgensen S.L."/>
            <person name="Zaremba-Niedzwiedzka K."/>
            <person name="Martijn J."/>
            <person name="Lind A.E."/>
            <person name="van Eijk R."/>
            <person name="Schleper C."/>
            <person name="Guy L."/>
            <person name="Ettema T.J."/>
        </authorList>
    </citation>
    <scope>NUCLEOTIDE SEQUENCE</scope>
</reference>
<dbReference type="AlphaFoldDB" id="A0A0F9F048"/>
<evidence type="ECO:0000313" key="1">
    <source>
        <dbReference type="EMBL" id="KKL44457.1"/>
    </source>
</evidence>